<accession>A0A2S6CQN2</accession>
<dbReference type="EMBL" id="PGEM01000143">
    <property type="protein sequence ID" value="PPJ62084.1"/>
    <property type="molecule type" value="Genomic_DNA"/>
</dbReference>
<dbReference type="Proteomes" id="UP000239589">
    <property type="component" value="Unassembled WGS sequence"/>
</dbReference>
<evidence type="ECO:0000313" key="1">
    <source>
        <dbReference type="EMBL" id="PPJ62084.1"/>
    </source>
</evidence>
<sequence>MRVGKRQEFAASIVPFIEKYSKQFQGWLLSDFNDLEKSISLESIGVELPIAEIYRGVVFEYLLV</sequence>
<gene>
    <name evidence="1" type="ORF">CUN59_17480</name>
</gene>
<name>A0A2S6CQN2_9CYAN</name>
<reference evidence="1 2" key="1">
    <citation type="submission" date="2018-02" db="EMBL/GenBank/DDBJ databases">
        <title>Discovery of a pederin family compound in a non-symbiotic bloom-forming cyanobacterium.</title>
        <authorList>
            <person name="Kust A."/>
            <person name="Mares J."/>
            <person name="Jokela J."/>
            <person name="Urajova P."/>
            <person name="Hajek J."/>
            <person name="Saurav K."/>
            <person name="Voracova K."/>
            <person name="Fewer D.P."/>
            <person name="Haapaniemi E."/>
            <person name="Permi P."/>
            <person name="Rehakova K."/>
            <person name="Sivonen K."/>
            <person name="Hrouzek P."/>
        </authorList>
    </citation>
    <scope>NUCLEOTIDE SEQUENCE [LARGE SCALE GENOMIC DNA]</scope>
    <source>
        <strain evidence="1 2">CHARLIE-1</strain>
    </source>
</reference>
<organism evidence="1 2">
    <name type="scientific">Cuspidothrix issatschenkoi CHARLIE-1</name>
    <dbReference type="NCBI Taxonomy" id="2052836"/>
    <lineage>
        <taxon>Bacteria</taxon>
        <taxon>Bacillati</taxon>
        <taxon>Cyanobacteriota</taxon>
        <taxon>Cyanophyceae</taxon>
        <taxon>Nostocales</taxon>
        <taxon>Aphanizomenonaceae</taxon>
        <taxon>Cuspidothrix</taxon>
    </lineage>
</organism>
<keyword evidence="2" id="KW-1185">Reference proteome</keyword>
<evidence type="ECO:0000313" key="2">
    <source>
        <dbReference type="Proteomes" id="UP000239589"/>
    </source>
</evidence>
<comment type="caution">
    <text evidence="1">The sequence shown here is derived from an EMBL/GenBank/DDBJ whole genome shotgun (WGS) entry which is preliminary data.</text>
</comment>
<proteinExistence type="predicted"/>
<protein>
    <submittedName>
        <fullName evidence="1">Uncharacterized protein</fullName>
    </submittedName>
</protein>
<dbReference type="AlphaFoldDB" id="A0A2S6CQN2"/>